<reference evidence="3 4" key="1">
    <citation type="submission" date="2022-01" db="EMBL/GenBank/DDBJ databases">
        <title>Flavihumibacter sp. nov., isolated from sediment of a river.</title>
        <authorList>
            <person name="Liu H."/>
        </authorList>
    </citation>
    <scope>NUCLEOTIDE SEQUENCE [LARGE SCALE GENOMIC DNA]</scope>
    <source>
        <strain evidence="3 4">RY-1</strain>
    </source>
</reference>
<evidence type="ECO:0000313" key="3">
    <source>
        <dbReference type="EMBL" id="MCF1714140.1"/>
    </source>
</evidence>
<dbReference type="Gene3D" id="3.20.20.140">
    <property type="entry name" value="Metal-dependent hydrolases"/>
    <property type="match status" value="1"/>
</dbReference>
<organism evidence="3 4">
    <name type="scientific">Flavihumibacter fluminis</name>
    <dbReference type="NCBI Taxonomy" id="2909236"/>
    <lineage>
        <taxon>Bacteria</taxon>
        <taxon>Pseudomonadati</taxon>
        <taxon>Bacteroidota</taxon>
        <taxon>Chitinophagia</taxon>
        <taxon>Chitinophagales</taxon>
        <taxon>Chitinophagaceae</taxon>
        <taxon>Flavihumibacter</taxon>
    </lineage>
</organism>
<feature type="domain" description="Amidohydrolase 3" evidence="2">
    <location>
        <begin position="299"/>
        <end position="402"/>
    </location>
</feature>
<dbReference type="SUPFAM" id="SSF51338">
    <property type="entry name" value="Composite domain of metallo-dependent hydrolases"/>
    <property type="match status" value="1"/>
</dbReference>
<feature type="domain" description="Amidohydrolase 3" evidence="2">
    <location>
        <begin position="66"/>
        <end position="93"/>
    </location>
</feature>
<proteinExistence type="predicted"/>
<dbReference type="Proteomes" id="UP001200145">
    <property type="component" value="Unassembled WGS sequence"/>
</dbReference>
<gene>
    <name evidence="3" type="ORF">L0U88_05830</name>
</gene>
<feature type="chain" id="PRO_5046387524" evidence="1">
    <location>
        <begin position="22"/>
        <end position="420"/>
    </location>
</feature>
<dbReference type="InterPro" id="IPR020043">
    <property type="entry name" value="Deacetylase_Atu3266-like"/>
</dbReference>
<accession>A0ABS9BEX2</accession>
<name>A0ABS9BEX2_9BACT</name>
<evidence type="ECO:0000256" key="1">
    <source>
        <dbReference type="SAM" id="SignalP"/>
    </source>
</evidence>
<feature type="signal peptide" evidence="1">
    <location>
        <begin position="1"/>
        <end position="21"/>
    </location>
</feature>
<dbReference type="InterPro" id="IPR011059">
    <property type="entry name" value="Metal-dep_hydrolase_composite"/>
</dbReference>
<dbReference type="PANTHER" id="PTHR42717">
    <property type="entry name" value="DIHYDROOROTASE-RELATED"/>
    <property type="match status" value="1"/>
</dbReference>
<dbReference type="PANTHER" id="PTHR42717:SF1">
    <property type="entry name" value="IMIDAZOLONEPROPIONASE AND RELATED AMIDOHYDROLASES"/>
    <property type="match status" value="1"/>
</dbReference>
<keyword evidence="4" id="KW-1185">Reference proteome</keyword>
<dbReference type="RefSeq" id="WP_234864667.1">
    <property type="nucleotide sequence ID" value="NZ_JAKEVY010000001.1"/>
</dbReference>
<keyword evidence="1" id="KW-0732">Signal</keyword>
<dbReference type="SUPFAM" id="SSF51556">
    <property type="entry name" value="Metallo-dependent hydrolases"/>
    <property type="match status" value="1"/>
</dbReference>
<dbReference type="Pfam" id="PF07969">
    <property type="entry name" value="Amidohydro_3"/>
    <property type="match status" value="2"/>
</dbReference>
<dbReference type="PIRSF" id="PIRSF039004">
    <property type="entry name" value="ADE_EF_0837"/>
    <property type="match status" value="1"/>
</dbReference>
<dbReference type="InterPro" id="IPR013108">
    <property type="entry name" value="Amidohydro_3"/>
</dbReference>
<sequence length="420" mass="45816">MMKKLLALCLSGLVFCSAIQAQTYAIVIKGGHVIDPKNGINGIMDIAIDKGKIVKIARSIPGDAVQVVDAKGLYVTPGLIDMHTHNFWGNHADQAYMDAPSALPPDGFTFRVGVTTVVDAGSPGWRNFDLYKKQTIQQSQTRVLAFLNIVGHGMRGGKYESDTTDMIPEEAARVALANKEHIVGFKVAHYSRPDWTPVDNAVKAGNLAGGIPVMIDFGGSQPPLSLKSLFLEHLRPGDIFTHCYAQVNGREFIADTTTKKIKPFVYEARKRGIVFDVGYGGISFSYSQALIAAKEKFFPTTISTDLHVGSMNAAMKDQLTCMSKFLQMGMPLQEVIKASTWTPAQVIKREELGHLSEGAVADIAILGVRKGNFGLFDYTGYKVKATDKLECELTIRAGRIVYDLNARATPVTLHGLPPRK</sequence>
<evidence type="ECO:0000313" key="4">
    <source>
        <dbReference type="Proteomes" id="UP001200145"/>
    </source>
</evidence>
<dbReference type="EMBL" id="JAKEVY010000001">
    <property type="protein sequence ID" value="MCF1714140.1"/>
    <property type="molecule type" value="Genomic_DNA"/>
</dbReference>
<dbReference type="NCBIfam" id="NF006689">
    <property type="entry name" value="PRK09237.1"/>
    <property type="match status" value="1"/>
</dbReference>
<dbReference type="Gene3D" id="2.30.40.10">
    <property type="entry name" value="Urease, subunit C, domain 1"/>
    <property type="match status" value="1"/>
</dbReference>
<dbReference type="InterPro" id="IPR032466">
    <property type="entry name" value="Metal_Hydrolase"/>
</dbReference>
<evidence type="ECO:0000259" key="2">
    <source>
        <dbReference type="Pfam" id="PF07969"/>
    </source>
</evidence>
<protein>
    <submittedName>
        <fullName evidence="3">Amidohydrolase/deacetylase family metallohydrolase</fullName>
    </submittedName>
</protein>
<comment type="caution">
    <text evidence="3">The sequence shown here is derived from an EMBL/GenBank/DDBJ whole genome shotgun (WGS) entry which is preliminary data.</text>
</comment>